<dbReference type="EMBL" id="WTVQ01000005">
    <property type="protein sequence ID" value="NMG73997.1"/>
    <property type="molecule type" value="Genomic_DNA"/>
</dbReference>
<evidence type="ECO:0000259" key="1">
    <source>
        <dbReference type="Pfam" id="PF03886"/>
    </source>
</evidence>
<dbReference type="InterPro" id="IPR005586">
    <property type="entry name" value="ABC_trans_aux"/>
</dbReference>
<gene>
    <name evidence="2" type="ORF">GPA25_04425</name>
</gene>
<evidence type="ECO:0000313" key="2">
    <source>
        <dbReference type="EMBL" id="NMG73997.1"/>
    </source>
</evidence>
<evidence type="ECO:0000313" key="3">
    <source>
        <dbReference type="Proteomes" id="UP000648984"/>
    </source>
</evidence>
<organism evidence="2 3">
    <name type="scientific">Aromatoleum diolicum</name>
    <dbReference type="NCBI Taxonomy" id="75796"/>
    <lineage>
        <taxon>Bacteria</taxon>
        <taxon>Pseudomonadati</taxon>
        <taxon>Pseudomonadota</taxon>
        <taxon>Betaproteobacteria</taxon>
        <taxon>Rhodocyclales</taxon>
        <taxon>Rhodocyclaceae</taxon>
        <taxon>Aromatoleum</taxon>
    </lineage>
</organism>
<keyword evidence="3" id="KW-1185">Reference proteome</keyword>
<feature type="domain" description="ABC-type transport auxiliary lipoprotein component" evidence="1">
    <location>
        <begin position="53"/>
        <end position="206"/>
    </location>
</feature>
<dbReference type="SUPFAM" id="SSF159594">
    <property type="entry name" value="XCC0632-like"/>
    <property type="match status" value="1"/>
</dbReference>
<name>A0ABX1Q9D8_9RHOO</name>
<dbReference type="RefSeq" id="WP_169259153.1">
    <property type="nucleotide sequence ID" value="NZ_WTVQ01000005.1"/>
</dbReference>
<dbReference type="Pfam" id="PF03886">
    <property type="entry name" value="ABC_trans_aux"/>
    <property type="match status" value="1"/>
</dbReference>
<dbReference type="Proteomes" id="UP000648984">
    <property type="component" value="Unassembled WGS sequence"/>
</dbReference>
<comment type="caution">
    <text evidence="2">The sequence shown here is derived from an EMBL/GenBank/DDBJ whole genome shotgun (WGS) entry which is preliminary data.</text>
</comment>
<proteinExistence type="predicted"/>
<accession>A0ABX1Q9D8</accession>
<protein>
    <recommendedName>
        <fullName evidence="1">ABC-type transport auxiliary lipoprotein component domain-containing protein</fullName>
    </recommendedName>
</protein>
<sequence length="234" mass="25169">MTHPSFALAGRICAAGLLLILVSGCGALRPTATPQPGFYSLDNAWIEARAATRSPATLAVRGPTLIVNPPHAASGYDSQRIIYAREAYKLEYFAHNEWVDTPARMLAPLIVSAVETGGTFRAVVLTPSAAAGDLRLDTEITRLQHDFAGQPSRVRFTLRAYIVDNKTRRILASREFDESVVAANESPYGGVVAANRAVQTVLEQLAEFCAETAANWHPAGAEVPKLTEEGLPGR</sequence>
<reference evidence="2 3" key="1">
    <citation type="submission" date="2019-12" db="EMBL/GenBank/DDBJ databases">
        <title>Comparative genomics gives insights into the taxonomy of the Azoarcus-Aromatoleum group and reveals separate origins of nif in the plant-associated Azoarcus and non-plant-associated Aromatoleum sub-groups.</title>
        <authorList>
            <person name="Lafos M."/>
            <person name="Maluk M."/>
            <person name="Batista M."/>
            <person name="Junghare M."/>
            <person name="Carmona M."/>
            <person name="Faoro H."/>
            <person name="Cruz L.M."/>
            <person name="Battistoni F."/>
            <person name="De Souza E."/>
            <person name="Pedrosa F."/>
            <person name="Chen W.-M."/>
            <person name="Poole P.S."/>
            <person name="Dixon R.A."/>
            <person name="James E.K."/>
        </authorList>
    </citation>
    <scope>NUCLEOTIDE SEQUENCE [LARGE SCALE GENOMIC DNA]</scope>
    <source>
        <strain evidence="2 3">22Lin</strain>
    </source>
</reference>
<dbReference type="Gene3D" id="3.40.50.10610">
    <property type="entry name" value="ABC-type transport auxiliary lipoprotein component"/>
    <property type="match status" value="1"/>
</dbReference>